<dbReference type="PANTHER" id="PTHR35317">
    <property type="entry name" value="OS04G0629600 PROTEIN"/>
    <property type="match status" value="1"/>
</dbReference>
<dbReference type="RefSeq" id="XP_010918050.1">
    <property type="nucleotide sequence ID" value="XM_010919748.1"/>
</dbReference>
<feature type="domain" description="Retrovirus-related Pol polyprotein from transposon TNT 1-94-like beta-barrel" evidence="2">
    <location>
        <begin position="214"/>
        <end position="255"/>
    </location>
</feature>
<dbReference type="InterPro" id="IPR054722">
    <property type="entry name" value="PolX-like_BBD"/>
</dbReference>
<proteinExistence type="predicted"/>
<name>A0A6I9R1J2_ELAGV</name>
<dbReference type="OrthoDB" id="8063676at2759"/>
<organism evidence="3 4">
    <name type="scientific">Elaeis guineensis var. tenera</name>
    <name type="common">Oil palm</name>
    <dbReference type="NCBI Taxonomy" id="51953"/>
    <lineage>
        <taxon>Eukaryota</taxon>
        <taxon>Viridiplantae</taxon>
        <taxon>Streptophyta</taxon>
        <taxon>Embryophyta</taxon>
        <taxon>Tracheophyta</taxon>
        <taxon>Spermatophyta</taxon>
        <taxon>Magnoliopsida</taxon>
        <taxon>Liliopsida</taxon>
        <taxon>Arecaceae</taxon>
        <taxon>Arecoideae</taxon>
        <taxon>Cocoseae</taxon>
        <taxon>Elaeidinae</taxon>
        <taxon>Elaeis</taxon>
    </lineage>
</organism>
<dbReference type="Pfam" id="PF14223">
    <property type="entry name" value="Retrotran_gag_2"/>
    <property type="match status" value="1"/>
</dbReference>
<dbReference type="Pfam" id="PF22936">
    <property type="entry name" value="Pol_BBD"/>
    <property type="match status" value="1"/>
</dbReference>
<evidence type="ECO:0000313" key="3">
    <source>
        <dbReference type="Proteomes" id="UP000504607"/>
    </source>
</evidence>
<accession>A0A6I9R1J2</accession>
<keyword evidence="3" id="KW-1185">Reference proteome</keyword>
<feature type="region of interest" description="Disordered" evidence="1">
    <location>
        <begin position="142"/>
        <end position="164"/>
    </location>
</feature>
<feature type="compositionally biased region" description="Basic and acidic residues" evidence="1">
    <location>
        <begin position="150"/>
        <end position="164"/>
    </location>
</feature>
<dbReference type="Proteomes" id="UP000504607">
    <property type="component" value="Chromosome 4"/>
</dbReference>
<evidence type="ECO:0000313" key="4">
    <source>
        <dbReference type="RefSeq" id="XP_010918050.1"/>
    </source>
</evidence>
<sequence length="363" mass="40610">MAANNNSMNMTQPLIPIFKGECYEFWGIKMKTLFKSQDLWDLVENGFADPDEEQRLREKKKEFKALFFIQQAMHEMTFSRIAAATTSKQAWEMLQKEFQGLTKTLRNIRICLFFSFDELMGSIQAHEARLNRSLEKSEEKVFQVKGEASSQKDDSKKAASRENGKARYRSEVMVEAEADGWKWEKQANYAKGDEEESKLFMAHMHVNDVPSEIWFSNSGCSNHMSGMRSMFKELDETHKLRVRLGEDKLLQTEEKAQLLSGLAMVRLSFFIMVVLLPIEVEAGEVVKKSGKVGLVADAIVDAGGIAEGVKEVGKELVCGGAELVRGEEEREGLEGEANMIGSIGGVAIVGEVGERGDLMDPGG</sequence>
<dbReference type="AlphaFoldDB" id="A0A6I9R1J2"/>
<dbReference type="InParanoid" id="A0A6I9R1J2"/>
<dbReference type="PANTHER" id="PTHR35317:SF35">
    <property type="entry name" value="DUF4219 DOMAIN-CONTAINING PROTEIN"/>
    <property type="match status" value="1"/>
</dbReference>
<protein>
    <submittedName>
        <fullName evidence="4">Uncharacterized protein LOC105042504</fullName>
    </submittedName>
</protein>
<reference evidence="4" key="1">
    <citation type="submission" date="2025-08" db="UniProtKB">
        <authorList>
            <consortium name="RefSeq"/>
        </authorList>
    </citation>
    <scope>IDENTIFICATION</scope>
</reference>
<evidence type="ECO:0000256" key="1">
    <source>
        <dbReference type="SAM" id="MobiDB-lite"/>
    </source>
</evidence>
<gene>
    <name evidence="4" type="primary">LOC105042504</name>
</gene>
<evidence type="ECO:0000259" key="2">
    <source>
        <dbReference type="Pfam" id="PF22936"/>
    </source>
</evidence>